<name>A0A3E0TXQ4_9GAMM</name>
<evidence type="ECO:0000256" key="10">
    <source>
        <dbReference type="ARBA" id="ARBA00022842"/>
    </source>
</evidence>
<evidence type="ECO:0000256" key="11">
    <source>
        <dbReference type="ARBA" id="ARBA00022857"/>
    </source>
</evidence>
<dbReference type="PANTHER" id="PTHR43504:SF1">
    <property type="entry name" value="ISOCITRATE DEHYDROGENASE [NADP]"/>
    <property type="match status" value="1"/>
</dbReference>
<evidence type="ECO:0000256" key="8">
    <source>
        <dbReference type="ARBA" id="ARBA00022553"/>
    </source>
</evidence>
<evidence type="ECO:0000313" key="23">
    <source>
        <dbReference type="EMBL" id="REL29471.1"/>
    </source>
</evidence>
<dbReference type="InterPro" id="IPR019818">
    <property type="entry name" value="IsoCit/isopropylmalate_DH_CS"/>
</dbReference>
<evidence type="ECO:0000256" key="3">
    <source>
        <dbReference type="ARBA" id="ARBA00011738"/>
    </source>
</evidence>
<dbReference type="NCBIfam" id="NF005425">
    <property type="entry name" value="PRK07006.1"/>
    <property type="match status" value="1"/>
</dbReference>
<comment type="caution">
    <text evidence="23">The sequence shown here is derived from an EMBL/GenBank/DDBJ whole genome shotgun (WGS) entry which is preliminary data.</text>
</comment>
<keyword evidence="6 21" id="KW-0329">Glyoxylate bypass</keyword>
<keyword evidence="24" id="KW-1185">Reference proteome</keyword>
<dbReference type="EC" id="1.1.1.42" evidence="4 21"/>
<evidence type="ECO:0000256" key="2">
    <source>
        <dbReference type="ARBA" id="ARBA00007769"/>
    </source>
</evidence>
<comment type="function">
    <text evidence="15">Catalyzes the oxidative decarboxylation of isocitrate to 2-oxoglutarate and carbon dioxide with the concomitant reduction of NADP(+).</text>
</comment>
<dbReference type="GO" id="GO:0051287">
    <property type="term" value="F:NAD binding"/>
    <property type="evidence" value="ECO:0007669"/>
    <property type="project" value="InterPro"/>
</dbReference>
<dbReference type="SUPFAM" id="SSF53659">
    <property type="entry name" value="Isocitrate/Isopropylmalate dehydrogenase-like"/>
    <property type="match status" value="1"/>
</dbReference>
<feature type="binding site" evidence="16">
    <location>
        <position position="113"/>
    </location>
    <ligand>
        <name>D-threo-isocitrate</name>
        <dbReference type="ChEBI" id="CHEBI:15562"/>
    </ligand>
</feature>
<dbReference type="NCBIfam" id="TIGR00183">
    <property type="entry name" value="prok_nadp_idh"/>
    <property type="match status" value="1"/>
</dbReference>
<evidence type="ECO:0000259" key="22">
    <source>
        <dbReference type="SMART" id="SM01329"/>
    </source>
</evidence>
<evidence type="ECO:0000256" key="5">
    <source>
        <dbReference type="ARBA" id="ARBA00019562"/>
    </source>
</evidence>
<feature type="domain" description="Isopropylmalate dehydrogenase-like" evidence="22">
    <location>
        <begin position="28"/>
        <end position="412"/>
    </location>
</feature>
<evidence type="ECO:0000256" key="12">
    <source>
        <dbReference type="ARBA" id="ARBA00023002"/>
    </source>
</evidence>
<comment type="similarity">
    <text evidence="2">Belongs to the isocitrate and isopropylmalate dehydrogenases family.</text>
</comment>
<evidence type="ECO:0000256" key="18">
    <source>
        <dbReference type="PIRSR" id="PIRSR604439-3"/>
    </source>
</evidence>
<gene>
    <name evidence="23" type="ORF">DXX94_01325</name>
</gene>
<feature type="binding site" evidence="17">
    <location>
        <position position="352"/>
    </location>
    <ligand>
        <name>NADP(+)</name>
        <dbReference type="ChEBI" id="CHEBI:58349"/>
    </ligand>
</feature>
<dbReference type="GO" id="GO:0006099">
    <property type="term" value="P:tricarboxylic acid cycle"/>
    <property type="evidence" value="ECO:0007669"/>
    <property type="project" value="UniProtKB-UniRule"/>
</dbReference>
<comment type="subunit">
    <text evidence="3">Homodimer.</text>
</comment>
<comment type="cofactor">
    <cofactor evidence="18">
        <name>Mg(2+)</name>
        <dbReference type="ChEBI" id="CHEBI:18420"/>
    </cofactor>
    <cofactor evidence="18">
        <name>Mn(2+)</name>
        <dbReference type="ChEBI" id="CHEBI:29035"/>
    </cofactor>
    <text evidence="18">Binds 1 Mg(2+) or Mn(2+) ion per subunit.</text>
</comment>
<dbReference type="RefSeq" id="WP_116013372.1">
    <property type="nucleotide sequence ID" value="NZ_QUOT01000001.1"/>
</dbReference>
<evidence type="ECO:0000256" key="6">
    <source>
        <dbReference type="ARBA" id="ARBA00022435"/>
    </source>
</evidence>
<organism evidence="23 24">
    <name type="scientific">Thalassotalea euphylliae</name>
    <dbReference type="NCBI Taxonomy" id="1655234"/>
    <lineage>
        <taxon>Bacteria</taxon>
        <taxon>Pseudomonadati</taxon>
        <taxon>Pseudomonadota</taxon>
        <taxon>Gammaproteobacteria</taxon>
        <taxon>Alteromonadales</taxon>
        <taxon>Colwelliaceae</taxon>
        <taxon>Thalassotalea</taxon>
    </lineage>
</organism>
<keyword evidence="13 18" id="KW-0464">Manganese</keyword>
<dbReference type="Proteomes" id="UP000256899">
    <property type="component" value="Unassembled WGS sequence"/>
</dbReference>
<evidence type="ECO:0000256" key="13">
    <source>
        <dbReference type="ARBA" id="ARBA00023211"/>
    </source>
</evidence>
<dbReference type="FunFam" id="3.40.718.10:FF:000005">
    <property type="entry name" value="Isocitrate dehydrogenase [NADP]"/>
    <property type="match status" value="1"/>
</dbReference>
<dbReference type="InterPro" id="IPR024084">
    <property type="entry name" value="IsoPropMal-DH-like_dom"/>
</dbReference>
<reference evidence="24" key="1">
    <citation type="submission" date="2018-08" db="EMBL/GenBank/DDBJ databases">
        <title>Thalassotalea euphylliae genome.</title>
        <authorList>
            <person name="Summers S."/>
            <person name="Rice S.A."/>
            <person name="Freckelton M.L."/>
            <person name="Nedved B.T."/>
            <person name="Hadfield M.G."/>
        </authorList>
    </citation>
    <scope>NUCLEOTIDE SEQUENCE [LARGE SCALE GENOMIC DNA]</scope>
    <source>
        <strain evidence="24">H3</strain>
    </source>
</reference>
<evidence type="ECO:0000256" key="4">
    <source>
        <dbReference type="ARBA" id="ARBA00013013"/>
    </source>
</evidence>
<sequence>MSSQITIPADGQKITIENGRLNVPNNPIIPFIEGDGIGIDVTPTMRKVVDAAVKVAYQGEKKISWMEVYAGEKATEVYDSETWLPEETLAMFREYRVGIKGPLTTPVGGGIRSLNVALRQVLDLYVCQRPVQWFTGVPSPVKHPEAVDMVIFRENSEDIYAGIEYKAGTEQADKIINFLTEEMGVSSIRFTEDCGIGIKPVSKEGTQRLVRKAIQYAIDNDRDSVTLVHKGNIMKYTEGAFKEWGYQLAHDEFGAELLDGGPWLSLKNPNNGKEIIIKDVIADAMLQQILLRPEEYSVIATLNLNGDYLSDALAAQVGGIGIAPGANISDEVAIFEATHGTAPKYAGLNKVNPGSVILSAEMMLRHMGWTEAADLMLQGMSGAIGAKTVTYDFERLMEGATLVSCSEFGDEIIKHLA</sequence>
<feature type="site" description="Critical for catalysis" evidence="19">
    <location>
        <position position="230"/>
    </location>
</feature>
<dbReference type="PROSITE" id="PS00470">
    <property type="entry name" value="IDH_IMDH"/>
    <property type="match status" value="1"/>
</dbReference>
<feature type="binding site" evidence="18">
    <location>
        <position position="307"/>
    </location>
    <ligand>
        <name>Mg(2+)</name>
        <dbReference type="ChEBI" id="CHEBI:18420"/>
    </ligand>
</feature>
<feature type="modified residue" description="Phosphoserine" evidence="20">
    <location>
        <position position="113"/>
    </location>
</feature>
<evidence type="ECO:0000256" key="21">
    <source>
        <dbReference type="RuleBase" id="RU004446"/>
    </source>
</evidence>
<dbReference type="GO" id="GO:0006097">
    <property type="term" value="P:glyoxylate cycle"/>
    <property type="evidence" value="ECO:0007669"/>
    <property type="project" value="UniProtKB-KW"/>
</dbReference>
<evidence type="ECO:0000256" key="14">
    <source>
        <dbReference type="ARBA" id="ARBA00023554"/>
    </source>
</evidence>
<evidence type="ECO:0000256" key="15">
    <source>
        <dbReference type="ARBA" id="ARBA00046127"/>
    </source>
</evidence>
<feature type="binding site" evidence="16">
    <location>
        <position position="129"/>
    </location>
    <ligand>
        <name>D-threo-isocitrate</name>
        <dbReference type="ChEBI" id="CHEBI:15562"/>
    </ligand>
</feature>
<accession>A0A3E0TXQ4</accession>
<comment type="cofactor">
    <cofactor evidence="1">
        <name>Mn(2+)</name>
        <dbReference type="ChEBI" id="CHEBI:29035"/>
    </cofactor>
</comment>
<feature type="binding site" evidence="17">
    <location>
        <position position="391"/>
    </location>
    <ligand>
        <name>NADP(+)</name>
        <dbReference type="ChEBI" id="CHEBI:58349"/>
    </ligand>
</feature>
<evidence type="ECO:0000256" key="16">
    <source>
        <dbReference type="PIRSR" id="PIRSR604439-1"/>
    </source>
</evidence>
<evidence type="ECO:0000256" key="9">
    <source>
        <dbReference type="ARBA" id="ARBA00022723"/>
    </source>
</evidence>
<evidence type="ECO:0000313" key="24">
    <source>
        <dbReference type="Proteomes" id="UP000256899"/>
    </source>
</evidence>
<evidence type="ECO:0000256" key="20">
    <source>
        <dbReference type="PIRSR" id="PIRSR604439-5"/>
    </source>
</evidence>
<evidence type="ECO:0000256" key="17">
    <source>
        <dbReference type="PIRSR" id="PIRSR604439-2"/>
    </source>
</evidence>
<feature type="modified residue" description="N6-acetyllysine" evidence="20">
    <location>
        <position position="142"/>
    </location>
</feature>
<feature type="binding site" evidence="16">
    <location>
        <position position="115"/>
    </location>
    <ligand>
        <name>D-threo-isocitrate</name>
        <dbReference type="ChEBI" id="CHEBI:15562"/>
    </ligand>
</feature>
<dbReference type="SMART" id="SM01329">
    <property type="entry name" value="Iso_dh"/>
    <property type="match status" value="1"/>
</dbReference>
<keyword evidence="12" id="KW-0560">Oxidoreductase</keyword>
<keyword evidence="7 21" id="KW-0816">Tricarboxylic acid cycle</keyword>
<comment type="catalytic activity">
    <reaction evidence="14">
        <text>D-threo-isocitrate + NADP(+) = 2-oxoglutarate + CO2 + NADPH</text>
        <dbReference type="Rhea" id="RHEA:19629"/>
        <dbReference type="ChEBI" id="CHEBI:15562"/>
        <dbReference type="ChEBI" id="CHEBI:16526"/>
        <dbReference type="ChEBI" id="CHEBI:16810"/>
        <dbReference type="ChEBI" id="CHEBI:57783"/>
        <dbReference type="ChEBI" id="CHEBI:58349"/>
        <dbReference type="EC" id="1.1.1.42"/>
    </reaction>
</comment>
<dbReference type="InterPro" id="IPR004439">
    <property type="entry name" value="Isocitrate_DH_NADP_dimer_prok"/>
</dbReference>
<dbReference type="GO" id="GO:0004450">
    <property type="term" value="F:isocitrate dehydrogenase (NADP+) activity"/>
    <property type="evidence" value="ECO:0007669"/>
    <property type="project" value="UniProtKB-UniRule"/>
</dbReference>
<proteinExistence type="inferred from homology"/>
<dbReference type="GO" id="GO:0000287">
    <property type="term" value="F:magnesium ion binding"/>
    <property type="evidence" value="ECO:0007669"/>
    <property type="project" value="InterPro"/>
</dbReference>
<feature type="binding site" evidence="16">
    <location>
        <position position="119"/>
    </location>
    <ligand>
        <name>D-threo-isocitrate</name>
        <dbReference type="ChEBI" id="CHEBI:15562"/>
    </ligand>
</feature>
<dbReference type="EMBL" id="QUOT01000001">
    <property type="protein sequence ID" value="REL29471.1"/>
    <property type="molecule type" value="Genomic_DNA"/>
</dbReference>
<keyword evidence="11 17" id="KW-0521">NADP</keyword>
<dbReference type="PANTHER" id="PTHR43504">
    <property type="entry name" value="ISOCITRATE DEHYDROGENASE [NADP]"/>
    <property type="match status" value="1"/>
</dbReference>
<dbReference type="Pfam" id="PF00180">
    <property type="entry name" value="Iso_dh"/>
    <property type="match status" value="1"/>
</dbReference>
<keyword evidence="9 21" id="KW-0479">Metal-binding</keyword>
<keyword evidence="8" id="KW-0597">Phosphoprotein</keyword>
<dbReference type="Gene3D" id="3.40.718.10">
    <property type="entry name" value="Isopropylmalate Dehydrogenase"/>
    <property type="match status" value="1"/>
</dbReference>
<evidence type="ECO:0000256" key="19">
    <source>
        <dbReference type="PIRSR" id="PIRSR604439-4"/>
    </source>
</evidence>
<feature type="modified residue" description="N6-succinyllysine" evidence="20">
    <location>
        <position position="242"/>
    </location>
</feature>
<keyword evidence="10 18" id="KW-0460">Magnesium</keyword>
<feature type="binding site" evidence="16">
    <location>
        <position position="153"/>
    </location>
    <ligand>
        <name>D-threo-isocitrate</name>
        <dbReference type="ChEBI" id="CHEBI:15562"/>
    </ligand>
</feature>
<dbReference type="AlphaFoldDB" id="A0A3E0TXQ4"/>
<feature type="site" description="Critical for catalysis" evidence="19">
    <location>
        <position position="160"/>
    </location>
</feature>
<evidence type="ECO:0000256" key="1">
    <source>
        <dbReference type="ARBA" id="ARBA00001936"/>
    </source>
</evidence>
<feature type="binding site" evidence="17">
    <location>
        <position position="104"/>
    </location>
    <ligand>
        <name>NADP(+)</name>
        <dbReference type="ChEBI" id="CHEBI:58349"/>
    </ligand>
</feature>
<feature type="binding site" evidence="17">
    <location>
        <position position="395"/>
    </location>
    <ligand>
        <name>NADP(+)</name>
        <dbReference type="ChEBI" id="CHEBI:58349"/>
    </ligand>
</feature>
<protein>
    <recommendedName>
        <fullName evidence="5 21">Isocitrate dehydrogenase [NADP]</fullName>
        <ecNumber evidence="4 21">1.1.1.42</ecNumber>
    </recommendedName>
</protein>
<evidence type="ECO:0000256" key="7">
    <source>
        <dbReference type="ARBA" id="ARBA00022532"/>
    </source>
</evidence>
<feature type="modified residue" description="N6-succinyllysine" evidence="20">
    <location>
        <position position="100"/>
    </location>
</feature>
<feature type="binding site" evidence="17">
    <location>
        <begin position="339"/>
        <end position="345"/>
    </location>
    <ligand>
        <name>NADP(+)</name>
        <dbReference type="ChEBI" id="CHEBI:58349"/>
    </ligand>
</feature>